<sequence length="69" mass="7971">MRAETSGAEVVYLYLEVPDILDELHEIQRREWGLRCRHVEPMISPLVHNLPNRPSTQGDHHDAGTAEFH</sequence>
<dbReference type="EMBL" id="QBIY01012779">
    <property type="protein sequence ID" value="RXN16562.1"/>
    <property type="molecule type" value="Genomic_DNA"/>
</dbReference>
<feature type="compositionally biased region" description="Basic and acidic residues" evidence="1">
    <location>
        <begin position="58"/>
        <end position="69"/>
    </location>
</feature>
<dbReference type="EMBL" id="QBIY01011508">
    <property type="protein sequence ID" value="RXN31192.1"/>
    <property type="molecule type" value="Genomic_DNA"/>
</dbReference>
<organism evidence="3 4">
    <name type="scientific">Labeo rohita</name>
    <name type="common">Indian major carp</name>
    <name type="synonym">Cyprinus rohita</name>
    <dbReference type="NCBI Taxonomy" id="84645"/>
    <lineage>
        <taxon>Eukaryota</taxon>
        <taxon>Metazoa</taxon>
        <taxon>Chordata</taxon>
        <taxon>Craniata</taxon>
        <taxon>Vertebrata</taxon>
        <taxon>Euteleostomi</taxon>
        <taxon>Actinopterygii</taxon>
        <taxon>Neopterygii</taxon>
        <taxon>Teleostei</taxon>
        <taxon>Ostariophysi</taxon>
        <taxon>Cypriniformes</taxon>
        <taxon>Cyprinidae</taxon>
        <taxon>Labeoninae</taxon>
        <taxon>Labeonini</taxon>
        <taxon>Labeo</taxon>
    </lineage>
</organism>
<name>A0A498NH56_LABRO</name>
<gene>
    <name evidence="3" type="ORF">ROHU_004815</name>
    <name evidence="2" type="ORF">ROHU_008275</name>
</gene>
<evidence type="ECO:0000313" key="3">
    <source>
        <dbReference type="EMBL" id="RXN31192.1"/>
    </source>
</evidence>
<feature type="region of interest" description="Disordered" evidence="1">
    <location>
        <begin position="47"/>
        <end position="69"/>
    </location>
</feature>
<reference evidence="3 4" key="1">
    <citation type="submission" date="2018-03" db="EMBL/GenBank/DDBJ databases">
        <title>Draft genome sequence of Rohu Carp (Labeo rohita).</title>
        <authorList>
            <person name="Das P."/>
            <person name="Kushwaha B."/>
            <person name="Joshi C.G."/>
            <person name="Kumar D."/>
            <person name="Nagpure N.S."/>
            <person name="Sahoo L."/>
            <person name="Das S.P."/>
            <person name="Bit A."/>
            <person name="Patnaik S."/>
            <person name="Meher P.K."/>
            <person name="Jayasankar P."/>
            <person name="Koringa P.G."/>
            <person name="Patel N.V."/>
            <person name="Hinsu A.T."/>
            <person name="Kumar R."/>
            <person name="Pandey M."/>
            <person name="Agarwal S."/>
            <person name="Srivastava S."/>
            <person name="Singh M."/>
            <person name="Iquebal M.A."/>
            <person name="Jaiswal S."/>
            <person name="Angadi U.B."/>
            <person name="Kumar N."/>
            <person name="Raza M."/>
            <person name="Shah T.M."/>
            <person name="Rai A."/>
            <person name="Jena J.K."/>
        </authorList>
    </citation>
    <scope>NUCLEOTIDE SEQUENCE [LARGE SCALE GENOMIC DNA]</scope>
    <source>
        <strain evidence="3">DASCIFA01</strain>
        <tissue evidence="3">Testis</tissue>
    </source>
</reference>
<evidence type="ECO:0000313" key="2">
    <source>
        <dbReference type="EMBL" id="RXN16562.1"/>
    </source>
</evidence>
<proteinExistence type="predicted"/>
<accession>A0A498NH56</accession>
<evidence type="ECO:0000313" key="4">
    <source>
        <dbReference type="Proteomes" id="UP000290572"/>
    </source>
</evidence>
<evidence type="ECO:0000256" key="1">
    <source>
        <dbReference type="SAM" id="MobiDB-lite"/>
    </source>
</evidence>
<protein>
    <submittedName>
        <fullName evidence="3">Uncharacterized protein</fullName>
    </submittedName>
</protein>
<dbReference type="AlphaFoldDB" id="A0A498NH56"/>
<comment type="caution">
    <text evidence="3">The sequence shown here is derived from an EMBL/GenBank/DDBJ whole genome shotgun (WGS) entry which is preliminary data.</text>
</comment>
<dbReference type="Proteomes" id="UP000290572">
    <property type="component" value="Unassembled WGS sequence"/>
</dbReference>
<keyword evidence="4" id="KW-1185">Reference proteome</keyword>